<reference evidence="1" key="1">
    <citation type="submission" date="2020-09" db="EMBL/GenBank/DDBJ databases">
        <title>Genome-Enabled Discovery of Anthraquinone Biosynthesis in Senna tora.</title>
        <authorList>
            <person name="Kang S.-H."/>
            <person name="Pandey R.P."/>
            <person name="Lee C.-M."/>
            <person name="Sim J.-S."/>
            <person name="Jeong J.-T."/>
            <person name="Choi B.-S."/>
            <person name="Jung M."/>
            <person name="Ginzburg D."/>
            <person name="Zhao K."/>
            <person name="Won S.Y."/>
            <person name="Oh T.-J."/>
            <person name="Yu Y."/>
            <person name="Kim N.-H."/>
            <person name="Lee O.R."/>
            <person name="Lee T.-H."/>
            <person name="Bashyal P."/>
            <person name="Kim T.-S."/>
            <person name="Lee W.-H."/>
            <person name="Kawkins C."/>
            <person name="Kim C.-K."/>
            <person name="Kim J.S."/>
            <person name="Ahn B.O."/>
            <person name="Rhee S.Y."/>
            <person name="Sohng J.K."/>
        </authorList>
    </citation>
    <scope>NUCLEOTIDE SEQUENCE</scope>
    <source>
        <tissue evidence="1">Leaf</tissue>
    </source>
</reference>
<sequence>MYFGPYVRGCFCRRSLLPLSSLLSSSFLPLEGSTLSFLSCSPALDCSTSSNAMYLVDLAISSAIVSESFLVMEQQNSLLRGESLRQLLEGRDTPWGKVGKPQLRVSDYSRWESSTHHLVRSSSVQHRRSERVDMSQRVRSSIIVLQWCRGSELWHCYLHYLIRERILLLLPCFRARATSIDSEEEPDLLAPNSDELLSDSTICVCRLLDLLLSTF</sequence>
<proteinExistence type="predicted"/>
<dbReference type="EMBL" id="JAAIUW010000009">
    <property type="protein sequence ID" value="KAF7814798.1"/>
    <property type="molecule type" value="Genomic_DNA"/>
</dbReference>
<dbReference type="AlphaFoldDB" id="A0A834T3Y0"/>
<comment type="caution">
    <text evidence="1">The sequence shown here is derived from an EMBL/GenBank/DDBJ whole genome shotgun (WGS) entry which is preliminary data.</text>
</comment>
<name>A0A834T3Y0_9FABA</name>
<gene>
    <name evidence="1" type="ORF">G2W53_028767</name>
</gene>
<dbReference type="Proteomes" id="UP000634136">
    <property type="component" value="Unassembled WGS sequence"/>
</dbReference>
<evidence type="ECO:0000313" key="1">
    <source>
        <dbReference type="EMBL" id="KAF7814798.1"/>
    </source>
</evidence>
<protein>
    <submittedName>
        <fullName evidence="1">Uncharacterized protein</fullName>
    </submittedName>
</protein>
<organism evidence="1 2">
    <name type="scientific">Senna tora</name>
    <dbReference type="NCBI Taxonomy" id="362788"/>
    <lineage>
        <taxon>Eukaryota</taxon>
        <taxon>Viridiplantae</taxon>
        <taxon>Streptophyta</taxon>
        <taxon>Embryophyta</taxon>
        <taxon>Tracheophyta</taxon>
        <taxon>Spermatophyta</taxon>
        <taxon>Magnoliopsida</taxon>
        <taxon>eudicotyledons</taxon>
        <taxon>Gunneridae</taxon>
        <taxon>Pentapetalae</taxon>
        <taxon>rosids</taxon>
        <taxon>fabids</taxon>
        <taxon>Fabales</taxon>
        <taxon>Fabaceae</taxon>
        <taxon>Caesalpinioideae</taxon>
        <taxon>Cassia clade</taxon>
        <taxon>Senna</taxon>
    </lineage>
</organism>
<accession>A0A834T3Y0</accession>
<keyword evidence="2" id="KW-1185">Reference proteome</keyword>
<evidence type="ECO:0000313" key="2">
    <source>
        <dbReference type="Proteomes" id="UP000634136"/>
    </source>
</evidence>